<organism evidence="3 4">
    <name type="scientific">Pallidibacillus pasinlerensis</name>
    <dbReference type="NCBI Taxonomy" id="2703818"/>
    <lineage>
        <taxon>Bacteria</taxon>
        <taxon>Bacillati</taxon>
        <taxon>Bacillota</taxon>
        <taxon>Bacilli</taxon>
        <taxon>Bacillales</taxon>
        <taxon>Bacillaceae</taxon>
        <taxon>Pallidibacillus</taxon>
    </lineage>
</organism>
<keyword evidence="1" id="KW-1133">Transmembrane helix</keyword>
<dbReference type="InterPro" id="IPR029016">
    <property type="entry name" value="GAF-like_dom_sf"/>
</dbReference>
<dbReference type="Proteomes" id="UP000743899">
    <property type="component" value="Unassembled WGS sequence"/>
</dbReference>
<feature type="transmembrane region" description="Helical" evidence="1">
    <location>
        <begin position="12"/>
        <end position="30"/>
    </location>
</feature>
<dbReference type="SMART" id="SM00267">
    <property type="entry name" value="GGDEF"/>
    <property type="match status" value="1"/>
</dbReference>
<keyword evidence="1" id="KW-0812">Transmembrane</keyword>
<feature type="transmembrane region" description="Helical" evidence="1">
    <location>
        <begin position="112"/>
        <end position="131"/>
    </location>
</feature>
<feature type="transmembrane region" description="Helical" evidence="1">
    <location>
        <begin position="42"/>
        <end position="62"/>
    </location>
</feature>
<dbReference type="InterPro" id="IPR003018">
    <property type="entry name" value="GAF"/>
</dbReference>
<protein>
    <submittedName>
        <fullName evidence="3">Diguanylate cyclase</fullName>
    </submittedName>
</protein>
<dbReference type="PROSITE" id="PS50887">
    <property type="entry name" value="GGDEF"/>
    <property type="match status" value="1"/>
</dbReference>
<name>A0ABX0A0L4_9BACI</name>
<dbReference type="RefSeq" id="WP_161919784.1">
    <property type="nucleotide sequence ID" value="NZ_JAACYS010000011.1"/>
</dbReference>
<dbReference type="InterPro" id="IPR043128">
    <property type="entry name" value="Rev_trsase/Diguanyl_cyclase"/>
</dbReference>
<feature type="transmembrane region" description="Helical" evidence="1">
    <location>
        <begin position="186"/>
        <end position="202"/>
    </location>
</feature>
<dbReference type="InterPro" id="IPR029787">
    <property type="entry name" value="Nucleotide_cyclase"/>
</dbReference>
<accession>A0ABX0A0L4</accession>
<dbReference type="CDD" id="cd01949">
    <property type="entry name" value="GGDEF"/>
    <property type="match status" value="1"/>
</dbReference>
<feature type="transmembrane region" description="Helical" evidence="1">
    <location>
        <begin position="143"/>
        <end position="165"/>
    </location>
</feature>
<dbReference type="SUPFAM" id="SSF55073">
    <property type="entry name" value="Nucleotide cyclase"/>
    <property type="match status" value="1"/>
</dbReference>
<dbReference type="Pfam" id="PF00990">
    <property type="entry name" value="GGDEF"/>
    <property type="match status" value="1"/>
</dbReference>
<keyword evidence="4" id="KW-1185">Reference proteome</keyword>
<dbReference type="PANTHER" id="PTHR45138:SF9">
    <property type="entry name" value="DIGUANYLATE CYCLASE DGCM-RELATED"/>
    <property type="match status" value="1"/>
</dbReference>
<dbReference type="SMART" id="SM00065">
    <property type="entry name" value="GAF"/>
    <property type="match status" value="1"/>
</dbReference>
<proteinExistence type="predicted"/>
<reference evidence="3 4" key="1">
    <citation type="submission" date="2020-01" db="EMBL/GenBank/DDBJ databases">
        <title>A novel Bacillus sp. from Pasinler.</title>
        <authorList>
            <person name="Adiguzel A."/>
            <person name="Ay H."/>
            <person name="Baltaci M.O."/>
        </authorList>
    </citation>
    <scope>NUCLEOTIDE SEQUENCE [LARGE SCALE GENOMIC DNA]</scope>
    <source>
        <strain evidence="3 4">P1</strain>
    </source>
</reference>
<dbReference type="SUPFAM" id="SSF55781">
    <property type="entry name" value="GAF domain-like"/>
    <property type="match status" value="1"/>
</dbReference>
<dbReference type="EMBL" id="JAACYS010000011">
    <property type="protein sequence ID" value="NCU16947.1"/>
    <property type="molecule type" value="Genomic_DNA"/>
</dbReference>
<gene>
    <name evidence="3" type="ORF">GW534_04065</name>
</gene>
<dbReference type="InterPro" id="IPR000160">
    <property type="entry name" value="GGDEF_dom"/>
</dbReference>
<evidence type="ECO:0000256" key="1">
    <source>
        <dbReference type="SAM" id="Phobius"/>
    </source>
</evidence>
<dbReference type="Gene3D" id="3.30.450.40">
    <property type="match status" value="1"/>
</dbReference>
<dbReference type="Pfam" id="PF13185">
    <property type="entry name" value="GAF_2"/>
    <property type="match status" value="1"/>
</dbReference>
<dbReference type="NCBIfam" id="TIGR00254">
    <property type="entry name" value="GGDEF"/>
    <property type="match status" value="1"/>
</dbReference>
<feature type="transmembrane region" description="Helical" evidence="1">
    <location>
        <begin position="208"/>
        <end position="227"/>
    </location>
</feature>
<evidence type="ECO:0000313" key="3">
    <source>
        <dbReference type="EMBL" id="NCU16947.1"/>
    </source>
</evidence>
<feature type="transmembrane region" description="Helical" evidence="1">
    <location>
        <begin position="68"/>
        <end position="91"/>
    </location>
</feature>
<dbReference type="InterPro" id="IPR050469">
    <property type="entry name" value="Diguanylate_Cyclase"/>
</dbReference>
<evidence type="ECO:0000313" key="4">
    <source>
        <dbReference type="Proteomes" id="UP000743899"/>
    </source>
</evidence>
<sequence length="573" mass="66022">MNVSRKNQTIVWSLWAILFLVVNIYAIIQFPPIKGSNLGDFIAFIIVAIIAGGIPIVLKQIPFSITQWISLVVFMEFGLLAELILGQIIVLSAMVRLRLTKDRLFAFPLNSIMYFVMSLSSAAVFYLLGGVHGIGTNITNIQFIIPAAGYLVAYLFSNYLIYYLINNVLYQRRTPFFTDAFKWESVIVLIVFPVSLLLYYLYNMIGIISLVFVSFPVICCQILLHFYNKSKQMNDYLQRTAELGHQLTERLQANEILNIFIEKLIDLFPIDYLYVFDNKNNEKLELIRSYEKGVEDPVSLDPIVVTEGIIGKAWKLRKPLLYKTKVEWLKDNKGYFPFDMESGICVPMVKSNEVTGVLFIGSEKKRIYEKYHVMILDILCSYLAVALDNARHYEEMKYASERDSLTNLYNARVFTNRIEEAFRYLQTGKWRTVSLLIVDIDYFKKVNDTYGHQSGDAVLIQVAKLLEEMVGDRGLLARYGGEEFVVLLPNMDKDEARDFGEWIRRRIEDERFVIYNDLSDERQKVTVYLTVSIGLANAPDDTDEEMSLIRCADRALYLGAKQVGRNRVAEYVK</sequence>
<dbReference type="PANTHER" id="PTHR45138">
    <property type="entry name" value="REGULATORY COMPONENTS OF SENSORY TRANSDUCTION SYSTEM"/>
    <property type="match status" value="1"/>
</dbReference>
<dbReference type="Gene3D" id="3.30.70.270">
    <property type="match status" value="1"/>
</dbReference>
<evidence type="ECO:0000259" key="2">
    <source>
        <dbReference type="PROSITE" id="PS50887"/>
    </source>
</evidence>
<keyword evidence="1" id="KW-0472">Membrane</keyword>
<comment type="caution">
    <text evidence="3">The sequence shown here is derived from an EMBL/GenBank/DDBJ whole genome shotgun (WGS) entry which is preliminary data.</text>
</comment>
<feature type="domain" description="GGDEF" evidence="2">
    <location>
        <begin position="431"/>
        <end position="573"/>
    </location>
</feature>